<dbReference type="InterPro" id="IPR026444">
    <property type="entry name" value="Secre_tail"/>
</dbReference>
<evidence type="ECO:0000313" key="4">
    <source>
        <dbReference type="Proteomes" id="UP001145087"/>
    </source>
</evidence>
<evidence type="ECO:0000256" key="1">
    <source>
        <dbReference type="SAM" id="SignalP"/>
    </source>
</evidence>
<keyword evidence="4" id="KW-1185">Reference proteome</keyword>
<feature type="signal peptide" evidence="1">
    <location>
        <begin position="1"/>
        <end position="20"/>
    </location>
</feature>
<keyword evidence="1" id="KW-0732">Signal</keyword>
<protein>
    <submittedName>
        <fullName evidence="3">T9SS type A sorting domain-containing protein</fullName>
    </submittedName>
</protein>
<proteinExistence type="predicted"/>
<reference evidence="3" key="1">
    <citation type="submission" date="2022-11" db="EMBL/GenBank/DDBJ databases">
        <title>Marilongibacter aestuarii gen. nov., sp. nov., isolated from tidal flat sediment.</title>
        <authorList>
            <person name="Jiayan W."/>
        </authorList>
    </citation>
    <scope>NUCLEOTIDE SEQUENCE</scope>
    <source>
        <strain evidence="3">Z1-6</strain>
    </source>
</reference>
<dbReference type="RefSeq" id="WP_343335704.1">
    <property type="nucleotide sequence ID" value="NZ_JAPOHD010000068.1"/>
</dbReference>
<gene>
    <name evidence="3" type="ORF">OU798_23725</name>
</gene>
<dbReference type="Pfam" id="PF18962">
    <property type="entry name" value="Por_Secre_tail"/>
    <property type="match status" value="1"/>
</dbReference>
<name>A0A9X3FA78_9BACT</name>
<feature type="chain" id="PRO_5040718229" evidence="1">
    <location>
        <begin position="21"/>
        <end position="485"/>
    </location>
</feature>
<feature type="domain" description="Secretion system C-terminal sorting" evidence="2">
    <location>
        <begin position="414"/>
        <end position="483"/>
    </location>
</feature>
<dbReference type="Proteomes" id="UP001145087">
    <property type="component" value="Unassembled WGS sequence"/>
</dbReference>
<accession>A0A9X3FA78</accession>
<dbReference type="Gene3D" id="2.40.128.720">
    <property type="match status" value="1"/>
</dbReference>
<dbReference type="NCBIfam" id="TIGR04183">
    <property type="entry name" value="Por_Secre_tail"/>
    <property type="match status" value="1"/>
</dbReference>
<organism evidence="3 4">
    <name type="scientific">Draconibacterium aestuarii</name>
    <dbReference type="NCBI Taxonomy" id="2998507"/>
    <lineage>
        <taxon>Bacteria</taxon>
        <taxon>Pseudomonadati</taxon>
        <taxon>Bacteroidota</taxon>
        <taxon>Bacteroidia</taxon>
        <taxon>Marinilabiliales</taxon>
        <taxon>Prolixibacteraceae</taxon>
        <taxon>Draconibacterium</taxon>
    </lineage>
</organism>
<evidence type="ECO:0000259" key="2">
    <source>
        <dbReference type="Pfam" id="PF18962"/>
    </source>
</evidence>
<dbReference type="AlphaFoldDB" id="A0A9X3FA78"/>
<comment type="caution">
    <text evidence="3">The sequence shown here is derived from an EMBL/GenBank/DDBJ whole genome shotgun (WGS) entry which is preliminary data.</text>
</comment>
<dbReference type="EMBL" id="JAPOHD010000068">
    <property type="protein sequence ID" value="MCY1723381.1"/>
    <property type="molecule type" value="Genomic_DNA"/>
</dbReference>
<sequence length="485" mass="58747">MFRILLLFTFLTFLAFSGKATDIYQSDTILIKRNDLPALLKSQNYIGKTNFINQQNSHHYVSSLKSYSQNIELDSIVVSEWSEESGKIEKSYLYLCNFENEGKNVAVNIFYWDTEKIKWRINDENYYEFDENNRLKRVEFQEYYLPNYQWYTRIDYEYENGLLKFENRYDRIDEIEFWEEIEQYEYIYNDNNSLKVVHINKWDILENDWVTNAYREFAYDSIGYLTTETGFDYNFYDVESTKKYEVQYSYSDNNNLVEIVKYVPGWDKAIFEPERKQENFYNVSSELNTEIFYDWDYDLKIWLRDVKKLYFNEAQGPKIFEEISYSWNDLNLNWEGSNKIEYLSEYNYFSEDIQNWEFLQIYMPAFSFNGVVCDKIENTIWENDKWLFLSTTNYYFTEGVSVGIETEYDLDIRMYPNPVANMLTIRTNNLFETTCRICDLNGRIINQTNFQNDIQIDVSYLLSGIYLVELYSEDERIYVDKIIKN</sequence>
<evidence type="ECO:0000313" key="3">
    <source>
        <dbReference type="EMBL" id="MCY1723381.1"/>
    </source>
</evidence>